<sequence>MNNIPDCMYNYRYEFQKAQIVDNCCNCDCNICEGDEYYDIDGIILCEECIRDYKYTAEL</sequence>
<evidence type="ECO:0000313" key="1">
    <source>
        <dbReference type="EMBL" id="SQB33974.1"/>
    </source>
</evidence>
<dbReference type="RefSeq" id="WP_111921307.1">
    <property type="nucleotide sequence ID" value="NZ_JAHLNT010000008.1"/>
</dbReference>
<evidence type="ECO:0000313" key="2">
    <source>
        <dbReference type="Proteomes" id="UP000250223"/>
    </source>
</evidence>
<protein>
    <submittedName>
        <fullName evidence="1">Uncharacterized protein</fullName>
    </submittedName>
</protein>
<organism evidence="1 2">
    <name type="scientific">Clostridium cochlearium</name>
    <dbReference type="NCBI Taxonomy" id="1494"/>
    <lineage>
        <taxon>Bacteria</taxon>
        <taxon>Bacillati</taxon>
        <taxon>Bacillota</taxon>
        <taxon>Clostridia</taxon>
        <taxon>Eubacteriales</taxon>
        <taxon>Clostridiaceae</taxon>
        <taxon>Clostridium</taxon>
    </lineage>
</organism>
<reference evidence="1 2" key="1">
    <citation type="submission" date="2018-06" db="EMBL/GenBank/DDBJ databases">
        <authorList>
            <consortium name="Pathogen Informatics"/>
            <person name="Doyle S."/>
        </authorList>
    </citation>
    <scope>NUCLEOTIDE SEQUENCE [LARGE SCALE GENOMIC DNA]</scope>
    <source>
        <strain evidence="1 2">NCTC13028</strain>
    </source>
</reference>
<dbReference type="Proteomes" id="UP000250223">
    <property type="component" value="Unassembled WGS sequence"/>
</dbReference>
<name>A0A2X2VZY6_CLOCO</name>
<gene>
    <name evidence="1" type="ORF">NCTC13028_00853</name>
</gene>
<accession>A0A2X2VZY6</accession>
<dbReference type="AlphaFoldDB" id="A0A2X2VZY6"/>
<proteinExistence type="predicted"/>
<dbReference type="EMBL" id="UAWC01000003">
    <property type="protein sequence ID" value="SQB33974.1"/>
    <property type="molecule type" value="Genomic_DNA"/>
</dbReference>